<dbReference type="EMBL" id="CP003547">
    <property type="protein sequence ID" value="AFP85453.1"/>
    <property type="molecule type" value="Genomic_DNA"/>
</dbReference>
<sequence>MKETLNNWQPSATVFNLLKRAEILKKIRQFFNTRGFLEVETPSLSQKTVTDIHLVPFKTAFTYPGMLKDNSIALYLTPSPEYHMKRLLAAGSGPIFQLSRSFRNEEAGRYHNPEFTMLEWYRPNYDMYQMMSEVDEMLQNICDCDSAEMFSYQEVFIHHVGINPLSVKKKVLYKVALELGLSLCVSSEDECSTLVELLFSIGVAPNLGKDKPAFIYHFPADQASLAKINSRDHRVAERFEVYFKGIELANGFRELTNAQEQRKRFEQDNLNRLKMNLVEQPIDELFLTALDRGIPECSGVSLGVDRLVMLLLKAESLSNVIAFSIDRA</sequence>
<dbReference type="PROSITE" id="PS50862">
    <property type="entry name" value="AA_TRNA_LIGASE_II"/>
    <property type="match status" value="1"/>
</dbReference>
<evidence type="ECO:0000256" key="1">
    <source>
        <dbReference type="ARBA" id="ARBA00011738"/>
    </source>
</evidence>
<dbReference type="KEGG" id="sehc:A35E_00140"/>
<dbReference type="PANTHER" id="PTHR42918">
    <property type="entry name" value="LYSYL-TRNA SYNTHETASE"/>
    <property type="match status" value="1"/>
</dbReference>
<dbReference type="NCBIfam" id="TIGR00462">
    <property type="entry name" value="genX"/>
    <property type="match status" value="1"/>
</dbReference>
<protein>
    <submittedName>
        <fullName evidence="7">EF-P lysine aminoacylase GenX</fullName>
    </submittedName>
</protein>
<evidence type="ECO:0000313" key="8">
    <source>
        <dbReference type="Proteomes" id="UP000003937"/>
    </source>
</evidence>
<accession>J3YSY4</accession>
<evidence type="ECO:0000256" key="3">
    <source>
        <dbReference type="ARBA" id="ARBA00022741"/>
    </source>
</evidence>
<dbReference type="PANTHER" id="PTHR42918:SF6">
    <property type="entry name" value="ELONGATION FACTOR P--(R)-BETA-LYSINE LIGASE"/>
    <property type="match status" value="1"/>
</dbReference>
<dbReference type="STRING" id="134287.A35E_00140"/>
<dbReference type="PATRIC" id="fig|134287.3.peg.129"/>
<dbReference type="InterPro" id="IPR004525">
    <property type="entry name" value="EpmA"/>
</dbReference>
<proteinExistence type="predicted"/>
<keyword evidence="3" id="KW-0547">Nucleotide-binding</keyword>
<dbReference type="RefSeq" id="WP_014888750.1">
    <property type="nucleotide sequence ID" value="NC_018420.1"/>
</dbReference>
<dbReference type="FunFam" id="3.30.930.10:FF:000017">
    <property type="entry name" value="Elongation factor P--(R)-beta-lysine ligase"/>
    <property type="match status" value="1"/>
</dbReference>
<dbReference type="GO" id="GO:0004824">
    <property type="term" value="F:lysine-tRNA ligase activity"/>
    <property type="evidence" value="ECO:0007669"/>
    <property type="project" value="InterPro"/>
</dbReference>
<comment type="catalytic activity">
    <reaction evidence="5">
        <text>D-beta-lysine + L-lysyl-[protein] + ATP = N(6)-((3R)-3,6-diaminohexanoyl)-L-lysyl-[protein] + AMP + diphosphate + H(+)</text>
        <dbReference type="Rhea" id="RHEA:83435"/>
        <dbReference type="Rhea" id="RHEA-COMP:9752"/>
        <dbReference type="Rhea" id="RHEA-COMP:20131"/>
        <dbReference type="ChEBI" id="CHEBI:15378"/>
        <dbReference type="ChEBI" id="CHEBI:29969"/>
        <dbReference type="ChEBI" id="CHEBI:30616"/>
        <dbReference type="ChEBI" id="CHEBI:33019"/>
        <dbReference type="ChEBI" id="CHEBI:84138"/>
        <dbReference type="ChEBI" id="CHEBI:156053"/>
        <dbReference type="ChEBI" id="CHEBI:456215"/>
    </reaction>
    <physiologicalReaction direction="left-to-right" evidence="5">
        <dbReference type="Rhea" id="RHEA:83436"/>
    </physiologicalReaction>
</comment>
<evidence type="ECO:0000256" key="4">
    <source>
        <dbReference type="ARBA" id="ARBA00022840"/>
    </source>
</evidence>
<dbReference type="GO" id="GO:0006430">
    <property type="term" value="P:lysyl-tRNA aminoacylation"/>
    <property type="evidence" value="ECO:0007669"/>
    <property type="project" value="InterPro"/>
</dbReference>
<dbReference type="InterPro" id="IPR006195">
    <property type="entry name" value="aa-tRNA-synth_II"/>
</dbReference>
<dbReference type="Proteomes" id="UP000003937">
    <property type="component" value="Chromosome"/>
</dbReference>
<dbReference type="OrthoDB" id="9802326at2"/>
<dbReference type="InterPro" id="IPR004364">
    <property type="entry name" value="Aa-tRNA-synt_II"/>
</dbReference>
<dbReference type="GO" id="GO:0005524">
    <property type="term" value="F:ATP binding"/>
    <property type="evidence" value="ECO:0007669"/>
    <property type="project" value="UniProtKB-KW"/>
</dbReference>
<dbReference type="Pfam" id="PF00152">
    <property type="entry name" value="tRNA-synt_2"/>
    <property type="match status" value="1"/>
</dbReference>
<gene>
    <name evidence="7" type="ORF">A35E_00140</name>
</gene>
<name>J3YSY4_9ENTR</name>
<evidence type="ECO:0000256" key="5">
    <source>
        <dbReference type="ARBA" id="ARBA00052794"/>
    </source>
</evidence>
<reference evidence="7 8" key="1">
    <citation type="journal article" date="2012" name="Mol. Biol. Evol.">
        <title>Genome reduction and co-evolution between the primary and secondary bacterial symbionts of psyllids.</title>
        <authorList>
            <person name="Sloan D.B."/>
            <person name="Moran N.A."/>
        </authorList>
    </citation>
    <scope>NUCLEOTIDE SEQUENCE [LARGE SCALE GENOMIC DNA]</scope>
    <source>
        <strain evidence="7">Hcub_S</strain>
    </source>
</reference>
<evidence type="ECO:0000259" key="6">
    <source>
        <dbReference type="PROSITE" id="PS50862"/>
    </source>
</evidence>
<feature type="domain" description="Aminoacyl-transfer RNA synthetases class-II family profile" evidence="6">
    <location>
        <begin position="20"/>
        <end position="328"/>
    </location>
</feature>
<dbReference type="SUPFAM" id="SSF55681">
    <property type="entry name" value="Class II aaRS and biotin synthetases"/>
    <property type="match status" value="1"/>
</dbReference>
<keyword evidence="2" id="KW-0436">Ligase</keyword>
<dbReference type="AlphaFoldDB" id="J3YSY4"/>
<comment type="subunit">
    <text evidence="1">Homodimer.</text>
</comment>
<evidence type="ECO:0000313" key="7">
    <source>
        <dbReference type="EMBL" id="AFP85453.1"/>
    </source>
</evidence>
<keyword evidence="8" id="KW-1185">Reference proteome</keyword>
<dbReference type="GO" id="GO:0005829">
    <property type="term" value="C:cytosol"/>
    <property type="evidence" value="ECO:0007669"/>
    <property type="project" value="TreeGrafter"/>
</dbReference>
<keyword evidence="4" id="KW-0067">ATP-binding</keyword>
<evidence type="ECO:0000256" key="2">
    <source>
        <dbReference type="ARBA" id="ARBA00022598"/>
    </source>
</evidence>
<dbReference type="InterPro" id="IPR045864">
    <property type="entry name" value="aa-tRNA-synth_II/BPL/LPL"/>
</dbReference>
<organism evidence="7 8">
    <name type="scientific">secondary endosymbiont of Heteropsylla cubana</name>
    <dbReference type="NCBI Taxonomy" id="134287"/>
    <lineage>
        <taxon>Bacteria</taxon>
        <taxon>Pseudomonadati</taxon>
        <taxon>Pseudomonadota</taxon>
        <taxon>Gammaproteobacteria</taxon>
        <taxon>Enterobacterales</taxon>
        <taxon>Enterobacteriaceae</taxon>
        <taxon>aphid secondary symbionts</taxon>
    </lineage>
</organism>
<dbReference type="HOGENOM" id="CLU_008255_1_1_6"/>
<dbReference type="GO" id="GO:0000049">
    <property type="term" value="F:tRNA binding"/>
    <property type="evidence" value="ECO:0007669"/>
    <property type="project" value="TreeGrafter"/>
</dbReference>
<dbReference type="Gene3D" id="3.30.930.10">
    <property type="entry name" value="Bira Bifunctional Protein, Domain 2"/>
    <property type="match status" value="1"/>
</dbReference>
<dbReference type="NCBIfam" id="NF006828">
    <property type="entry name" value="PRK09350.1"/>
    <property type="match status" value="1"/>
</dbReference>